<comment type="caution">
    <text evidence="3">The sequence shown here is derived from an EMBL/GenBank/DDBJ whole genome shotgun (WGS) entry which is preliminary data.</text>
</comment>
<dbReference type="AlphaFoldDB" id="A0A9P6FPI3"/>
<name>A0A9P6FPI3_9FUNG</name>
<dbReference type="OrthoDB" id="2386295at2759"/>
<dbReference type="Pfam" id="PF24016">
    <property type="entry name" value="DUF7330"/>
    <property type="match status" value="1"/>
</dbReference>
<feature type="transmembrane region" description="Helical" evidence="1">
    <location>
        <begin position="76"/>
        <end position="98"/>
    </location>
</feature>
<keyword evidence="1" id="KW-0812">Transmembrane</keyword>
<organism evidence="3 4">
    <name type="scientific">Lunasporangiospora selenospora</name>
    <dbReference type="NCBI Taxonomy" id="979761"/>
    <lineage>
        <taxon>Eukaryota</taxon>
        <taxon>Fungi</taxon>
        <taxon>Fungi incertae sedis</taxon>
        <taxon>Mucoromycota</taxon>
        <taxon>Mortierellomycotina</taxon>
        <taxon>Mortierellomycetes</taxon>
        <taxon>Mortierellales</taxon>
        <taxon>Mortierellaceae</taxon>
        <taxon>Lunasporangiospora</taxon>
    </lineage>
</organism>
<evidence type="ECO:0000259" key="2">
    <source>
        <dbReference type="Pfam" id="PF24016"/>
    </source>
</evidence>
<protein>
    <recommendedName>
        <fullName evidence="2">DUF7330 domain-containing protein</fullName>
    </recommendedName>
</protein>
<reference evidence="3" key="1">
    <citation type="journal article" date="2020" name="Fungal Divers.">
        <title>Resolving the Mortierellaceae phylogeny through synthesis of multi-gene phylogenetics and phylogenomics.</title>
        <authorList>
            <person name="Vandepol N."/>
            <person name="Liber J."/>
            <person name="Desiro A."/>
            <person name="Na H."/>
            <person name="Kennedy M."/>
            <person name="Barry K."/>
            <person name="Grigoriev I.V."/>
            <person name="Miller A.N."/>
            <person name="O'Donnell K."/>
            <person name="Stajich J.E."/>
            <person name="Bonito G."/>
        </authorList>
    </citation>
    <scope>NUCLEOTIDE SEQUENCE</scope>
    <source>
        <strain evidence="3">KOD1015</strain>
    </source>
</reference>
<evidence type="ECO:0000256" key="1">
    <source>
        <dbReference type="SAM" id="Phobius"/>
    </source>
</evidence>
<feature type="domain" description="DUF7330" evidence="2">
    <location>
        <begin position="330"/>
        <end position="443"/>
    </location>
</feature>
<dbReference type="Proteomes" id="UP000780801">
    <property type="component" value="Unassembled WGS sequence"/>
</dbReference>
<proteinExistence type="predicted"/>
<keyword evidence="1" id="KW-0472">Membrane</keyword>
<evidence type="ECO:0000313" key="4">
    <source>
        <dbReference type="Proteomes" id="UP000780801"/>
    </source>
</evidence>
<keyword evidence="4" id="KW-1185">Reference proteome</keyword>
<keyword evidence="1" id="KW-1133">Transmembrane helix</keyword>
<dbReference type="InterPro" id="IPR055754">
    <property type="entry name" value="DUF7330"/>
</dbReference>
<dbReference type="EMBL" id="JAABOA010002734">
    <property type="protein sequence ID" value="KAF9579468.1"/>
    <property type="molecule type" value="Genomic_DNA"/>
</dbReference>
<sequence length="479" mass="52486">MACDSQSSFPPVCCVHDNGANGQVLGHHRHQEQEESLPEYQINFNDETKQGVLPLIAAQQAKTNSKAARRTKAKRLVLATIAISGFLYLAITHLVAFLKKDDFMLPMMDPSEEDCRIRTIDYDGPSKFDVNVKNLQLYLGPGNFKTKVNVFSESEIETAQIHLRGTVSPDLFAKKKKAKSDYDVDIEHQFVNIKIKEDGDLLDASIWYQDHETEDEWEHPYKACAYLEIDVVIPEGTQFGSLSIDGNVVQIDTHSLGSVGFEEIYFGTKVGAVLTKDLLRTNSLEIDVNTGKVTVESVKVATLGKPLDITAVSKTGFVIVNALTNYIDQNESQDQHVIKAKTTTGGVQIGVQPDGEGHGASSVSGNILIVGETRTGSVKAQIELADEDQHLELKGETKTGSIFTRISDTYSGHFGLKTRTGTIHVSQNPSSTSRIEYEVNQKKVKEGVKTTADGEKVSQGDVSLSSSSGSVSLLFFERV</sequence>
<gene>
    <name evidence="3" type="ORF">BGW38_004258</name>
</gene>
<evidence type="ECO:0000313" key="3">
    <source>
        <dbReference type="EMBL" id="KAF9579468.1"/>
    </source>
</evidence>
<accession>A0A9P6FPI3</accession>